<keyword evidence="3 6" id="KW-0812">Transmembrane</keyword>
<proteinExistence type="predicted"/>
<protein>
    <submittedName>
        <fullName evidence="8">MFS transporter</fullName>
    </submittedName>
</protein>
<comment type="subcellular location">
    <subcellularLocation>
        <location evidence="1">Cell membrane</location>
        <topology evidence="1">Multi-pass membrane protein</topology>
    </subcellularLocation>
</comment>
<dbReference type="EMBL" id="JAUDDZ010000003">
    <property type="protein sequence ID" value="MDM8274588.1"/>
    <property type="molecule type" value="Genomic_DNA"/>
</dbReference>
<dbReference type="SUPFAM" id="SSF103473">
    <property type="entry name" value="MFS general substrate transporter"/>
    <property type="match status" value="1"/>
</dbReference>
<feature type="transmembrane region" description="Helical" evidence="6">
    <location>
        <begin position="107"/>
        <end position="128"/>
    </location>
</feature>
<feature type="domain" description="Major facilitator superfamily (MFS) profile" evidence="7">
    <location>
        <begin position="16"/>
        <end position="413"/>
    </location>
</feature>
<keyword evidence="2" id="KW-1003">Cell membrane</keyword>
<reference evidence="9" key="1">
    <citation type="submission" date="2023-06" db="EMBL/GenBank/DDBJ databases">
        <title>Identification and characterization of horizontal gene transfer across gut microbiota members of farm animals based on homology search.</title>
        <authorList>
            <person name="Zeman M."/>
            <person name="Kubasova T."/>
            <person name="Jahodarova E."/>
            <person name="Nykrynova M."/>
            <person name="Rychlik I."/>
        </authorList>
    </citation>
    <scope>NUCLEOTIDE SEQUENCE [LARGE SCALE GENOMIC DNA]</scope>
    <source>
        <strain evidence="9">154_Feed</strain>
    </source>
</reference>
<name>A0ABT7V7W4_9ACTN</name>
<dbReference type="Gene3D" id="1.20.1250.20">
    <property type="entry name" value="MFS general substrate transporter like domains"/>
    <property type="match status" value="1"/>
</dbReference>
<feature type="transmembrane region" description="Helical" evidence="6">
    <location>
        <begin position="300"/>
        <end position="321"/>
    </location>
</feature>
<evidence type="ECO:0000259" key="7">
    <source>
        <dbReference type="PROSITE" id="PS50850"/>
    </source>
</evidence>
<gene>
    <name evidence="8" type="ORF">QUW28_03605</name>
</gene>
<organism evidence="8 9">
    <name type="scientific">Enorma phocaeensis</name>
    <dbReference type="NCBI Taxonomy" id="1871019"/>
    <lineage>
        <taxon>Bacteria</taxon>
        <taxon>Bacillati</taxon>
        <taxon>Actinomycetota</taxon>
        <taxon>Coriobacteriia</taxon>
        <taxon>Coriobacteriales</taxon>
        <taxon>Coriobacteriaceae</taxon>
        <taxon>Enorma</taxon>
    </lineage>
</organism>
<feature type="transmembrane region" description="Helical" evidence="6">
    <location>
        <begin position="360"/>
        <end position="378"/>
    </location>
</feature>
<evidence type="ECO:0000256" key="2">
    <source>
        <dbReference type="ARBA" id="ARBA00022475"/>
    </source>
</evidence>
<evidence type="ECO:0000256" key="6">
    <source>
        <dbReference type="SAM" id="Phobius"/>
    </source>
</evidence>
<dbReference type="PANTHER" id="PTHR43124">
    <property type="entry name" value="PURINE EFFLUX PUMP PBUE"/>
    <property type="match status" value="1"/>
</dbReference>
<keyword evidence="5 6" id="KW-0472">Membrane</keyword>
<feature type="transmembrane region" description="Helical" evidence="6">
    <location>
        <begin position="240"/>
        <end position="263"/>
    </location>
</feature>
<feature type="transmembrane region" description="Helical" evidence="6">
    <location>
        <begin position="384"/>
        <end position="404"/>
    </location>
</feature>
<keyword evidence="4 6" id="KW-1133">Transmembrane helix</keyword>
<dbReference type="InterPro" id="IPR011701">
    <property type="entry name" value="MFS"/>
</dbReference>
<dbReference type="RefSeq" id="WP_289544636.1">
    <property type="nucleotide sequence ID" value="NZ_JAUDDZ010000003.1"/>
</dbReference>
<feature type="transmembrane region" description="Helical" evidence="6">
    <location>
        <begin position="168"/>
        <end position="189"/>
    </location>
</feature>
<dbReference type="PRINTS" id="PR01036">
    <property type="entry name" value="TCRTETB"/>
</dbReference>
<feature type="transmembrane region" description="Helical" evidence="6">
    <location>
        <begin position="140"/>
        <end position="162"/>
    </location>
</feature>
<sequence>MAGKDEARLTPAQLHVVVTLGFCGLVSAADNWFVSPALPSIAHTLAVAPTAAAVVLTAYLLPYGALQPVCGRLGDGVGRLRLLRIIVLGLCVGTFLCAVVPSLEFLVAARIVTGCFAAGIISVSQAFVGDVVGPRSRAGAVGILMGITFTGQGLSAGLGGILTDLVGWRAAFAAFGVLAAIAWLGLFTLREPAHRGDEAASSDAATSGPEGAAPAGTKANPVLAFFRDALLIFLGPHRAVFLLACSTGLLFLGVYGLMGTFLAEVCGLTPTQAGLVMMLYGVFCLIGGSVSGKLGVGRGLAGVIAIGEVAGVVSAAALILSTITASWVPSLVAAACLGLGYILVQPTLVTLSMEADPSQAGLCTGLIGFAVFAFGGVGSALGGVLLGAGGYLLLWGAAACALLLQRIASPRALASEPAARGGQGR</sequence>
<evidence type="ECO:0000256" key="4">
    <source>
        <dbReference type="ARBA" id="ARBA00022989"/>
    </source>
</evidence>
<feature type="transmembrane region" description="Helical" evidence="6">
    <location>
        <begin position="269"/>
        <end position="288"/>
    </location>
</feature>
<dbReference type="InterPro" id="IPR020846">
    <property type="entry name" value="MFS_dom"/>
</dbReference>
<feature type="transmembrane region" description="Helical" evidence="6">
    <location>
        <begin position="41"/>
        <end position="61"/>
    </location>
</feature>
<evidence type="ECO:0000256" key="5">
    <source>
        <dbReference type="ARBA" id="ARBA00023136"/>
    </source>
</evidence>
<keyword evidence="9" id="KW-1185">Reference proteome</keyword>
<dbReference type="PANTHER" id="PTHR43124:SF3">
    <property type="entry name" value="CHLORAMPHENICOL EFFLUX PUMP RV0191"/>
    <property type="match status" value="1"/>
</dbReference>
<dbReference type="InterPro" id="IPR050189">
    <property type="entry name" value="MFS_Efflux_Transporters"/>
</dbReference>
<comment type="caution">
    <text evidence="8">The sequence shown here is derived from an EMBL/GenBank/DDBJ whole genome shotgun (WGS) entry which is preliminary data.</text>
</comment>
<feature type="transmembrane region" description="Helical" evidence="6">
    <location>
        <begin position="327"/>
        <end position="348"/>
    </location>
</feature>
<dbReference type="InterPro" id="IPR036259">
    <property type="entry name" value="MFS_trans_sf"/>
</dbReference>
<evidence type="ECO:0000256" key="1">
    <source>
        <dbReference type="ARBA" id="ARBA00004651"/>
    </source>
</evidence>
<evidence type="ECO:0000313" key="9">
    <source>
        <dbReference type="Proteomes" id="UP001529421"/>
    </source>
</evidence>
<evidence type="ECO:0000256" key="3">
    <source>
        <dbReference type="ARBA" id="ARBA00022692"/>
    </source>
</evidence>
<feature type="transmembrane region" description="Helical" evidence="6">
    <location>
        <begin position="82"/>
        <end position="101"/>
    </location>
</feature>
<accession>A0ABT7V7W4</accession>
<dbReference type="Proteomes" id="UP001529421">
    <property type="component" value="Unassembled WGS sequence"/>
</dbReference>
<evidence type="ECO:0000313" key="8">
    <source>
        <dbReference type="EMBL" id="MDM8274588.1"/>
    </source>
</evidence>
<dbReference type="Pfam" id="PF07690">
    <property type="entry name" value="MFS_1"/>
    <property type="match status" value="1"/>
</dbReference>
<feature type="transmembrane region" description="Helical" evidence="6">
    <location>
        <begin position="12"/>
        <end position="29"/>
    </location>
</feature>
<dbReference type="PROSITE" id="PS50850">
    <property type="entry name" value="MFS"/>
    <property type="match status" value="1"/>
</dbReference>